<evidence type="ECO:0000313" key="6">
    <source>
        <dbReference type="Proteomes" id="UP000310158"/>
    </source>
</evidence>
<dbReference type="InterPro" id="IPR037069">
    <property type="entry name" value="AcylCoA_DH/ox_N_sf"/>
</dbReference>
<dbReference type="Proteomes" id="UP000310158">
    <property type="component" value="Unassembled WGS sequence"/>
</dbReference>
<dbReference type="Gene3D" id="2.40.110.10">
    <property type="entry name" value="Butyryl-CoA Dehydrogenase, subunit A, domain 2"/>
    <property type="match status" value="1"/>
</dbReference>
<dbReference type="AlphaFoldDB" id="A0A4S4KZB1"/>
<keyword evidence="3" id="KW-0560">Oxidoreductase</keyword>
<feature type="domain" description="Cytochrome b5 heme-binding" evidence="4">
    <location>
        <begin position="29"/>
        <end position="108"/>
    </location>
</feature>
<dbReference type="Gene3D" id="3.10.120.10">
    <property type="entry name" value="Cytochrome b5-like heme/steroid binding domain"/>
    <property type="match status" value="1"/>
</dbReference>
<dbReference type="PANTHER" id="PTHR48083">
    <property type="entry name" value="MEDIUM-CHAIN SPECIFIC ACYL-COA DEHYDROGENASE, MITOCHONDRIAL-RELATED"/>
    <property type="match status" value="1"/>
</dbReference>
<dbReference type="Pfam" id="PF00441">
    <property type="entry name" value="Acyl-CoA_dh_1"/>
    <property type="match status" value="1"/>
</dbReference>
<protein>
    <recommendedName>
        <fullName evidence="4">Cytochrome b5 heme-binding domain-containing protein</fullName>
    </recommendedName>
</protein>
<dbReference type="SUPFAM" id="SSF55856">
    <property type="entry name" value="Cytochrome b5-like heme/steroid binding domain"/>
    <property type="match status" value="1"/>
</dbReference>
<evidence type="ECO:0000256" key="2">
    <source>
        <dbReference type="ARBA" id="ARBA00022630"/>
    </source>
</evidence>
<dbReference type="SUPFAM" id="SSF56645">
    <property type="entry name" value="Acyl-CoA dehydrogenase NM domain-like"/>
    <property type="match status" value="1"/>
</dbReference>
<proteinExistence type="predicted"/>
<keyword evidence="2" id="KW-0285">Flavoprotein</keyword>
<dbReference type="InterPro" id="IPR009100">
    <property type="entry name" value="AcylCoA_DH/oxidase_NM_dom_sf"/>
</dbReference>
<dbReference type="PROSITE" id="PS50255">
    <property type="entry name" value="CYTOCHROME_B5_2"/>
    <property type="match status" value="1"/>
</dbReference>
<dbReference type="Pfam" id="PF02770">
    <property type="entry name" value="Acyl-CoA_dh_M"/>
    <property type="match status" value="1"/>
</dbReference>
<sequence length="440" mass="48567">MTPTATDTTSDLIDQTNIKNSIPIVAKELKEFSREDVEKHNKQGDLWVIIDVKMYDLSRFASMHPGGLAVLINEEVAGQDVTESFYGLHRHEVLECPQYAHLQIGVLRGEESVIHGRVPGALSKVPYAEPTWLSEGFSSPYYIEHVAPGSALNLHAMQMGPGKHLKGLTLMKGLVTPEELIITQEIVCCGARGYGDGAVQSCIWLCHQRGCPTVLLGGKVIGLPPVLNFGSPELKAKIIPEVLSGKKFICLTISEAHASSDVMGMQTTAIKSDDGKEWIVNGTKKWITNRQFTDYFTTGCKTEDGFTVILISRTDGISMKPIKISYSPTAGTVYITFDNVRSQWRTRSVLKAESYKEQLTKLTGQIAFLKMYSVRSAQETAQDTVQIFDGRRITKTGMGRFIEHYHRTVPFDALLGGAEDVLGDLGVRQAMRAMPKSARL</sequence>
<dbReference type="InterPro" id="IPR050741">
    <property type="entry name" value="Acyl-CoA_dehydrogenase"/>
</dbReference>
<organism evidence="5 6">
    <name type="scientific">Bondarzewia mesenterica</name>
    <dbReference type="NCBI Taxonomy" id="1095465"/>
    <lineage>
        <taxon>Eukaryota</taxon>
        <taxon>Fungi</taxon>
        <taxon>Dikarya</taxon>
        <taxon>Basidiomycota</taxon>
        <taxon>Agaricomycotina</taxon>
        <taxon>Agaricomycetes</taxon>
        <taxon>Russulales</taxon>
        <taxon>Bondarzewiaceae</taxon>
        <taxon>Bondarzewia</taxon>
    </lineage>
</organism>
<dbReference type="GO" id="GO:0033539">
    <property type="term" value="P:fatty acid beta-oxidation using acyl-CoA dehydrogenase"/>
    <property type="evidence" value="ECO:0007669"/>
    <property type="project" value="TreeGrafter"/>
</dbReference>
<dbReference type="GO" id="GO:0050660">
    <property type="term" value="F:flavin adenine dinucleotide binding"/>
    <property type="evidence" value="ECO:0007669"/>
    <property type="project" value="InterPro"/>
</dbReference>
<comment type="cofactor">
    <cofactor evidence="1">
        <name>FAD</name>
        <dbReference type="ChEBI" id="CHEBI:57692"/>
    </cofactor>
</comment>
<name>A0A4S4KZB1_9AGAM</name>
<accession>A0A4S4KZB1</accession>
<evidence type="ECO:0000256" key="1">
    <source>
        <dbReference type="ARBA" id="ARBA00001974"/>
    </source>
</evidence>
<evidence type="ECO:0000259" key="4">
    <source>
        <dbReference type="PROSITE" id="PS50255"/>
    </source>
</evidence>
<dbReference type="Pfam" id="PF00173">
    <property type="entry name" value="Cyt-b5"/>
    <property type="match status" value="1"/>
</dbReference>
<dbReference type="GO" id="GO:0003995">
    <property type="term" value="F:acyl-CoA dehydrogenase activity"/>
    <property type="evidence" value="ECO:0007669"/>
    <property type="project" value="TreeGrafter"/>
</dbReference>
<keyword evidence="6" id="KW-1185">Reference proteome</keyword>
<reference evidence="5 6" key="1">
    <citation type="submission" date="2019-02" db="EMBL/GenBank/DDBJ databases">
        <title>Genome sequencing of the rare red list fungi Bondarzewia mesenterica.</title>
        <authorList>
            <person name="Buettner E."/>
            <person name="Kellner H."/>
        </authorList>
    </citation>
    <scope>NUCLEOTIDE SEQUENCE [LARGE SCALE GENOMIC DNA]</scope>
    <source>
        <strain evidence="5 6">DSM 108281</strain>
    </source>
</reference>
<dbReference type="SMART" id="SM01117">
    <property type="entry name" value="Cyt-b5"/>
    <property type="match status" value="1"/>
</dbReference>
<dbReference type="OrthoDB" id="2588832at2759"/>
<evidence type="ECO:0000256" key="3">
    <source>
        <dbReference type="ARBA" id="ARBA00023002"/>
    </source>
</evidence>
<dbReference type="InterPro" id="IPR001199">
    <property type="entry name" value="Cyt_B5-like_heme/steroid-bd"/>
</dbReference>
<dbReference type="Gene3D" id="1.10.540.10">
    <property type="entry name" value="Acyl-CoA dehydrogenase/oxidase, N-terminal domain"/>
    <property type="match status" value="1"/>
</dbReference>
<dbReference type="PANTHER" id="PTHR48083:SF28">
    <property type="entry name" value="ACYL-COA DEHYDROGENASE FAMILY PROTEIN (AFU_ORTHOLOGUE AFUA_6G10880)-RELATED"/>
    <property type="match status" value="1"/>
</dbReference>
<dbReference type="GO" id="GO:0005737">
    <property type="term" value="C:cytoplasm"/>
    <property type="evidence" value="ECO:0007669"/>
    <property type="project" value="TreeGrafter"/>
</dbReference>
<evidence type="ECO:0000313" key="5">
    <source>
        <dbReference type="EMBL" id="THH04185.1"/>
    </source>
</evidence>
<gene>
    <name evidence="5" type="ORF">EW146_g10243</name>
</gene>
<dbReference type="InterPro" id="IPR036400">
    <property type="entry name" value="Cyt_B5-like_heme/steroid_sf"/>
</dbReference>
<dbReference type="InterPro" id="IPR006091">
    <property type="entry name" value="Acyl-CoA_Oxase/DH_mid-dom"/>
</dbReference>
<dbReference type="InterPro" id="IPR009075">
    <property type="entry name" value="AcylCo_DH/oxidase_C"/>
</dbReference>
<dbReference type="EMBL" id="SGPL01001204">
    <property type="protein sequence ID" value="THH04185.1"/>
    <property type="molecule type" value="Genomic_DNA"/>
</dbReference>
<dbReference type="InterPro" id="IPR046373">
    <property type="entry name" value="Acyl-CoA_Oxase/DH_mid-dom_sf"/>
</dbReference>
<comment type="caution">
    <text evidence="5">The sequence shown here is derived from an EMBL/GenBank/DDBJ whole genome shotgun (WGS) entry which is preliminary data.</text>
</comment>